<dbReference type="EMBL" id="LR778302">
    <property type="protein sequence ID" value="CAB1371259.1"/>
    <property type="molecule type" value="Genomic_DNA"/>
</dbReference>
<dbReference type="EMBL" id="LR778302">
    <property type="protein sequence ID" value="CAB1371240.1"/>
    <property type="molecule type" value="Genomic_DNA"/>
</dbReference>
<evidence type="ECO:0000313" key="3">
    <source>
        <dbReference type="EMBL" id="CAB1371259.1"/>
    </source>
</evidence>
<dbReference type="KEGG" id="doe:DENOEST_P0077"/>
<dbReference type="KEGG" id="doe:DENOEST_P0101"/>
<proteinExistence type="predicted"/>
<dbReference type="AlphaFoldDB" id="A0A6S6Y1J7"/>
<dbReference type="EMBL" id="LR778302">
    <property type="protein sequence ID" value="CAB1371235.1"/>
    <property type="molecule type" value="Genomic_DNA"/>
</dbReference>
<dbReference type="KEGG" id="doe:DENOEST_P0082"/>
<organism evidence="1 4">
    <name type="scientific">Denitratisoma oestradiolicum</name>
    <dbReference type="NCBI Taxonomy" id="311182"/>
    <lineage>
        <taxon>Bacteria</taxon>
        <taxon>Pseudomonadati</taxon>
        <taxon>Pseudomonadota</taxon>
        <taxon>Betaproteobacteria</taxon>
        <taxon>Nitrosomonadales</taxon>
        <taxon>Sterolibacteriaceae</taxon>
        <taxon>Denitratisoma</taxon>
    </lineage>
</organism>
<protein>
    <submittedName>
        <fullName evidence="1">Uncharacterized protein</fullName>
    </submittedName>
</protein>
<reference evidence="1 4" key="1">
    <citation type="submission" date="2020-03" db="EMBL/GenBank/DDBJ databases">
        <authorList>
            <consortium name="Genoscope - CEA"/>
            <person name="William W."/>
        </authorList>
    </citation>
    <scope>NUCLEOTIDE SEQUENCE [LARGE SCALE GENOMIC DNA]</scope>
    <source>
        <strain evidence="4">DSM 16959</strain>
        <strain evidence="1">DSM16959</strain>
        <plasmid evidence="1 4">pI</plasmid>
    </source>
</reference>
<evidence type="ECO:0000313" key="4">
    <source>
        <dbReference type="Proteomes" id="UP000515733"/>
    </source>
</evidence>
<keyword evidence="1" id="KW-0614">Plasmid</keyword>
<gene>
    <name evidence="1" type="ORF">DENOEST_P0077</name>
    <name evidence="2" type="ORF">DENOEST_P0082</name>
    <name evidence="3" type="ORF">DENOEST_P0101</name>
</gene>
<evidence type="ECO:0000313" key="1">
    <source>
        <dbReference type="EMBL" id="CAB1371235.1"/>
    </source>
</evidence>
<accession>A0A6S6Y1J7</accession>
<dbReference type="Proteomes" id="UP000515733">
    <property type="component" value="Plasmid pI"/>
</dbReference>
<geneLocation type="plasmid" evidence="1 4">
    <name>pI</name>
</geneLocation>
<keyword evidence="4" id="KW-1185">Reference proteome</keyword>
<name>A0A6S6Y1J7_9PROT</name>
<sequence>MDLNPWCAGAGALNPLRAGPHCTAPFALIRRHGALRPGFSGQGPGCALKSSPVRCSPAAALRVRLPVSPLTAPVLRAPGRRGDR</sequence>
<evidence type="ECO:0000313" key="2">
    <source>
        <dbReference type="EMBL" id="CAB1371240.1"/>
    </source>
</evidence>